<keyword evidence="2" id="KW-1185">Reference proteome</keyword>
<proteinExistence type="predicted"/>
<gene>
    <name evidence="1" type="ORF">INT47_002999</name>
</gene>
<accession>A0A8H7QSJ5</accession>
<protein>
    <submittedName>
        <fullName evidence="1">Uncharacterized protein</fullName>
    </submittedName>
</protein>
<evidence type="ECO:0000313" key="1">
    <source>
        <dbReference type="EMBL" id="KAG2197972.1"/>
    </source>
</evidence>
<dbReference type="OrthoDB" id="2237066at2759"/>
<name>A0A8H7QSJ5_9FUNG</name>
<reference evidence="1" key="1">
    <citation type="submission" date="2020-12" db="EMBL/GenBank/DDBJ databases">
        <title>Metabolic potential, ecology and presence of endohyphal bacteria is reflected in genomic diversity of Mucoromycotina.</title>
        <authorList>
            <person name="Muszewska A."/>
            <person name="Okrasinska A."/>
            <person name="Steczkiewicz K."/>
            <person name="Drgas O."/>
            <person name="Orlowska M."/>
            <person name="Perlinska-Lenart U."/>
            <person name="Aleksandrzak-Piekarczyk T."/>
            <person name="Szatraj K."/>
            <person name="Zielenkiewicz U."/>
            <person name="Pilsyk S."/>
            <person name="Malc E."/>
            <person name="Mieczkowski P."/>
            <person name="Kruszewska J.S."/>
            <person name="Biernat P."/>
            <person name="Pawlowska J."/>
        </authorList>
    </citation>
    <scope>NUCLEOTIDE SEQUENCE</scope>
    <source>
        <strain evidence="1">WA0000017839</strain>
    </source>
</reference>
<sequence>MQLKPRRFMTKSQFSTSSFPIKTNPDIHATDNHSLQTFMRKFERTYLNYGVDVERHWFFYLEASFENNNSYNSWFVQNFKSSCRNKPKTWTEAKATVVFEKI</sequence>
<dbReference type="Proteomes" id="UP000603453">
    <property type="component" value="Unassembled WGS sequence"/>
</dbReference>
<evidence type="ECO:0000313" key="2">
    <source>
        <dbReference type="Proteomes" id="UP000603453"/>
    </source>
</evidence>
<comment type="caution">
    <text evidence="1">The sequence shown here is derived from an EMBL/GenBank/DDBJ whole genome shotgun (WGS) entry which is preliminary data.</text>
</comment>
<organism evidence="1 2">
    <name type="scientific">Mucor saturninus</name>
    <dbReference type="NCBI Taxonomy" id="64648"/>
    <lineage>
        <taxon>Eukaryota</taxon>
        <taxon>Fungi</taxon>
        <taxon>Fungi incertae sedis</taxon>
        <taxon>Mucoromycota</taxon>
        <taxon>Mucoromycotina</taxon>
        <taxon>Mucoromycetes</taxon>
        <taxon>Mucorales</taxon>
        <taxon>Mucorineae</taxon>
        <taxon>Mucoraceae</taxon>
        <taxon>Mucor</taxon>
    </lineage>
</organism>
<dbReference type="AlphaFoldDB" id="A0A8H7QSJ5"/>
<dbReference type="EMBL" id="JAEPRD010000119">
    <property type="protein sequence ID" value="KAG2197972.1"/>
    <property type="molecule type" value="Genomic_DNA"/>
</dbReference>